<proteinExistence type="predicted"/>
<protein>
    <submittedName>
        <fullName evidence="2">Uncharacterized protein</fullName>
    </submittedName>
</protein>
<feature type="region of interest" description="Disordered" evidence="1">
    <location>
        <begin position="1"/>
        <end position="29"/>
    </location>
</feature>
<dbReference type="AlphaFoldDB" id="A0A9Q8WJ14"/>
<name>A0A9Q8WJ14_9PEZI</name>
<feature type="region of interest" description="Disordered" evidence="1">
    <location>
        <begin position="102"/>
        <end position="125"/>
    </location>
</feature>
<sequence length="217" mass="23463">MEESSMNPKPAPHPGSVEKTPCSGEGIDPGNIDHQLRVLNGALSVGFCLRQHAIPYAEIAWFGPSVRPKAPLCKFENVPAKWMPFFALFAFDGLARSQQSKHAMSILSPRAKPKPKRTRRKGNASDCAPWRVVERDGGALGASSTTAATSELSIQNRGEGLAGCLCELQKERDGSVPTPLQCSTVRGSVLSIWGGPRRWDLALLIVRSPDIQLGQHS</sequence>
<feature type="compositionally biased region" description="Basic residues" evidence="1">
    <location>
        <begin position="111"/>
        <end position="122"/>
    </location>
</feature>
<dbReference type="GeneID" id="73343879"/>
<dbReference type="EMBL" id="CP019477">
    <property type="protein sequence ID" value="UQC84395.1"/>
    <property type="molecule type" value="Genomic_DNA"/>
</dbReference>
<gene>
    <name evidence="2" type="ORF">CLUP02_09892</name>
</gene>
<keyword evidence="3" id="KW-1185">Reference proteome</keyword>
<dbReference type="Proteomes" id="UP000830671">
    <property type="component" value="Chromosome 5"/>
</dbReference>
<evidence type="ECO:0000313" key="2">
    <source>
        <dbReference type="EMBL" id="UQC84395.1"/>
    </source>
</evidence>
<dbReference type="RefSeq" id="XP_049146013.1">
    <property type="nucleotide sequence ID" value="XM_049288869.1"/>
</dbReference>
<organism evidence="2 3">
    <name type="scientific">Colletotrichum lupini</name>
    <dbReference type="NCBI Taxonomy" id="145971"/>
    <lineage>
        <taxon>Eukaryota</taxon>
        <taxon>Fungi</taxon>
        <taxon>Dikarya</taxon>
        <taxon>Ascomycota</taxon>
        <taxon>Pezizomycotina</taxon>
        <taxon>Sordariomycetes</taxon>
        <taxon>Hypocreomycetidae</taxon>
        <taxon>Glomerellales</taxon>
        <taxon>Glomerellaceae</taxon>
        <taxon>Colletotrichum</taxon>
        <taxon>Colletotrichum acutatum species complex</taxon>
    </lineage>
</organism>
<evidence type="ECO:0000313" key="3">
    <source>
        <dbReference type="Proteomes" id="UP000830671"/>
    </source>
</evidence>
<evidence type="ECO:0000256" key="1">
    <source>
        <dbReference type="SAM" id="MobiDB-lite"/>
    </source>
</evidence>
<accession>A0A9Q8WJ14</accession>
<dbReference type="KEGG" id="clup:CLUP02_09892"/>
<reference evidence="2" key="1">
    <citation type="journal article" date="2021" name="Mol. Plant Microbe Interact.">
        <title>Complete Genome Sequence of the Plant-Pathogenic Fungus Colletotrichum lupini.</title>
        <authorList>
            <person name="Baroncelli R."/>
            <person name="Pensec F."/>
            <person name="Da Lio D."/>
            <person name="Boufleur T."/>
            <person name="Vicente I."/>
            <person name="Sarrocco S."/>
            <person name="Picot A."/>
            <person name="Baraldi E."/>
            <person name="Sukno S."/>
            <person name="Thon M."/>
            <person name="Le Floch G."/>
        </authorList>
    </citation>
    <scope>NUCLEOTIDE SEQUENCE</scope>
    <source>
        <strain evidence="2">IMI 504893</strain>
    </source>
</reference>